<dbReference type="Proteomes" id="UP000886998">
    <property type="component" value="Unassembled WGS sequence"/>
</dbReference>
<dbReference type="PANTHER" id="PTHR42908:SF3">
    <property type="entry name" value="ELONGATION FACTOR-LIKE GTPASE 1"/>
    <property type="match status" value="1"/>
</dbReference>
<name>A0A8X6YKA9_9ARAC</name>
<dbReference type="GO" id="GO:0005829">
    <property type="term" value="C:cytosol"/>
    <property type="evidence" value="ECO:0007669"/>
    <property type="project" value="TreeGrafter"/>
</dbReference>
<accession>A0A8X6YKA9</accession>
<dbReference type="GO" id="GO:0043022">
    <property type="term" value="F:ribosome binding"/>
    <property type="evidence" value="ECO:0007669"/>
    <property type="project" value="TreeGrafter"/>
</dbReference>
<reference evidence="2" key="1">
    <citation type="submission" date="2020-08" db="EMBL/GenBank/DDBJ databases">
        <title>Multicomponent nature underlies the extraordinary mechanical properties of spider dragline silk.</title>
        <authorList>
            <person name="Kono N."/>
            <person name="Nakamura H."/>
            <person name="Mori M."/>
            <person name="Yoshida Y."/>
            <person name="Ohtoshi R."/>
            <person name="Malay A.D."/>
            <person name="Moran D.A.P."/>
            <person name="Tomita M."/>
            <person name="Numata K."/>
            <person name="Arakawa K."/>
        </authorList>
    </citation>
    <scope>NUCLEOTIDE SEQUENCE</scope>
</reference>
<evidence type="ECO:0000259" key="1">
    <source>
        <dbReference type="Pfam" id="PF00679"/>
    </source>
</evidence>
<evidence type="ECO:0000313" key="2">
    <source>
        <dbReference type="EMBL" id="GFY71159.1"/>
    </source>
</evidence>
<dbReference type="Pfam" id="PF00679">
    <property type="entry name" value="EFG_C"/>
    <property type="match status" value="1"/>
</dbReference>
<dbReference type="AlphaFoldDB" id="A0A8X6YKA9"/>
<protein>
    <recommendedName>
        <fullName evidence="1">Elongation factor EFG domain-containing protein</fullName>
    </recommendedName>
</protein>
<dbReference type="GO" id="GO:0003924">
    <property type="term" value="F:GTPase activity"/>
    <property type="evidence" value="ECO:0007669"/>
    <property type="project" value="TreeGrafter"/>
</dbReference>
<sequence length="159" mass="18404">MNLPWLVINHSIIRFENIIEKYQGKMYAVLGRRNGRVLHADMQEGSQTFHVIAELPVIESFDFANEIRKKTNGLALPQIVWFILRLHLSRGTRQQQITAYSREDCEGGPTHEVKKSNAPRSFHILVAWLVPYHSSKGHLQHPRKCRIPLLPPQVIDDRP</sequence>
<feature type="domain" description="Elongation factor EFG" evidence="1">
    <location>
        <begin position="20"/>
        <end position="76"/>
    </location>
</feature>
<organism evidence="2 3">
    <name type="scientific">Trichonephila inaurata madagascariensis</name>
    <dbReference type="NCBI Taxonomy" id="2747483"/>
    <lineage>
        <taxon>Eukaryota</taxon>
        <taxon>Metazoa</taxon>
        <taxon>Ecdysozoa</taxon>
        <taxon>Arthropoda</taxon>
        <taxon>Chelicerata</taxon>
        <taxon>Arachnida</taxon>
        <taxon>Araneae</taxon>
        <taxon>Araneomorphae</taxon>
        <taxon>Entelegynae</taxon>
        <taxon>Araneoidea</taxon>
        <taxon>Nephilidae</taxon>
        <taxon>Trichonephila</taxon>
        <taxon>Trichonephila inaurata</taxon>
    </lineage>
</organism>
<evidence type="ECO:0000313" key="3">
    <source>
        <dbReference type="Proteomes" id="UP000886998"/>
    </source>
</evidence>
<dbReference type="PANTHER" id="PTHR42908">
    <property type="entry name" value="TRANSLATION ELONGATION FACTOR-RELATED"/>
    <property type="match status" value="1"/>
</dbReference>
<dbReference type="GO" id="GO:1990904">
    <property type="term" value="C:ribonucleoprotein complex"/>
    <property type="evidence" value="ECO:0007669"/>
    <property type="project" value="TreeGrafter"/>
</dbReference>
<dbReference type="SUPFAM" id="SSF54980">
    <property type="entry name" value="EF-G C-terminal domain-like"/>
    <property type="match status" value="1"/>
</dbReference>
<dbReference type="Gene3D" id="3.30.70.240">
    <property type="match status" value="1"/>
</dbReference>
<proteinExistence type="predicted"/>
<gene>
    <name evidence="2" type="ORF">TNIN_489271</name>
</gene>
<dbReference type="EMBL" id="BMAV01018649">
    <property type="protein sequence ID" value="GFY71159.1"/>
    <property type="molecule type" value="Genomic_DNA"/>
</dbReference>
<comment type="caution">
    <text evidence="2">The sequence shown here is derived from an EMBL/GenBank/DDBJ whole genome shotgun (WGS) entry which is preliminary data.</text>
</comment>
<dbReference type="InterPro" id="IPR035647">
    <property type="entry name" value="EFG_III/V"/>
</dbReference>
<dbReference type="GO" id="GO:0042256">
    <property type="term" value="P:cytosolic ribosome assembly"/>
    <property type="evidence" value="ECO:0007669"/>
    <property type="project" value="TreeGrafter"/>
</dbReference>
<keyword evidence="3" id="KW-1185">Reference proteome</keyword>
<dbReference type="OrthoDB" id="364892at2759"/>
<dbReference type="InterPro" id="IPR000640">
    <property type="entry name" value="EFG_V-like"/>
</dbReference>